<dbReference type="GeneID" id="85313737"/>
<evidence type="ECO:0000313" key="2">
    <source>
        <dbReference type="Proteomes" id="UP001244011"/>
    </source>
</evidence>
<dbReference type="AlphaFoldDB" id="A0AAJ0BZV7"/>
<proteinExistence type="predicted"/>
<keyword evidence="2" id="KW-1185">Reference proteome</keyword>
<dbReference type="RefSeq" id="XP_060283783.1">
    <property type="nucleotide sequence ID" value="XM_060430550.1"/>
</dbReference>
<dbReference type="EMBL" id="MU839008">
    <property type="protein sequence ID" value="KAK1767570.1"/>
    <property type="molecule type" value="Genomic_DNA"/>
</dbReference>
<reference evidence="1" key="1">
    <citation type="submission" date="2023-06" db="EMBL/GenBank/DDBJ databases">
        <title>Genome-scale phylogeny and comparative genomics of the fungal order Sordariales.</title>
        <authorList>
            <consortium name="Lawrence Berkeley National Laboratory"/>
            <person name="Hensen N."/>
            <person name="Bonometti L."/>
            <person name="Westerberg I."/>
            <person name="Brannstrom I.O."/>
            <person name="Guillou S."/>
            <person name="Cros-Aarteil S."/>
            <person name="Calhoun S."/>
            <person name="Haridas S."/>
            <person name="Kuo A."/>
            <person name="Mondo S."/>
            <person name="Pangilinan J."/>
            <person name="Riley R."/>
            <person name="Labutti K."/>
            <person name="Andreopoulos B."/>
            <person name="Lipzen A."/>
            <person name="Chen C."/>
            <person name="Yanf M."/>
            <person name="Daum C."/>
            <person name="Ng V."/>
            <person name="Clum A."/>
            <person name="Steindorff A."/>
            <person name="Ohm R."/>
            <person name="Martin F."/>
            <person name="Silar P."/>
            <person name="Natvig D."/>
            <person name="Lalanne C."/>
            <person name="Gautier V."/>
            <person name="Ament-Velasquez S.L."/>
            <person name="Kruys A."/>
            <person name="Hutchinson M.I."/>
            <person name="Powell A.J."/>
            <person name="Barry K."/>
            <person name="Miller A.N."/>
            <person name="Grigoriev I.V."/>
            <person name="Debuchy R."/>
            <person name="Gladieux P."/>
            <person name="Thoren M.H."/>
            <person name="Johannesson H."/>
        </authorList>
    </citation>
    <scope>NUCLEOTIDE SEQUENCE</scope>
    <source>
        <strain evidence="1">8032-3</strain>
    </source>
</reference>
<accession>A0AAJ0BZV7</accession>
<dbReference type="Proteomes" id="UP001244011">
    <property type="component" value="Unassembled WGS sequence"/>
</dbReference>
<comment type="caution">
    <text evidence="1">The sequence shown here is derived from an EMBL/GenBank/DDBJ whole genome shotgun (WGS) entry which is preliminary data.</text>
</comment>
<gene>
    <name evidence="1" type="ORF">QBC33DRAFT_569894</name>
</gene>
<sequence length="255" mass="28821">MPELSEIGYSRDACVAAVRGYYDFLTKMYLDESDIVEPPEGGWPSITTESLQSLGKTNEVILLLRHLPYLRAANSRALSLGRTNSDELRVCSEDPEISEDVPAHVVGLTSGGDEDTPVFLLDTELGIVHCPGCNDGMRHNPSREPVLDDPYDWAPENEAEWRADAPAWGIADFFEVLKDQFRELHFIPITSRNVVDIWATLHPSADGMVAMVQSIYRTHGWPNLERYRKRECLEAVQKALQERYPGYEEARPDDE</sequence>
<organism evidence="1 2">
    <name type="scientific">Phialemonium atrogriseum</name>
    <dbReference type="NCBI Taxonomy" id="1093897"/>
    <lineage>
        <taxon>Eukaryota</taxon>
        <taxon>Fungi</taxon>
        <taxon>Dikarya</taxon>
        <taxon>Ascomycota</taxon>
        <taxon>Pezizomycotina</taxon>
        <taxon>Sordariomycetes</taxon>
        <taxon>Sordariomycetidae</taxon>
        <taxon>Cephalothecales</taxon>
        <taxon>Cephalothecaceae</taxon>
        <taxon>Phialemonium</taxon>
    </lineage>
</organism>
<evidence type="ECO:0000313" key="1">
    <source>
        <dbReference type="EMBL" id="KAK1767570.1"/>
    </source>
</evidence>
<protein>
    <submittedName>
        <fullName evidence="1">Uncharacterized protein</fullName>
    </submittedName>
</protein>
<name>A0AAJ0BZV7_9PEZI</name>